<dbReference type="RefSeq" id="XP_001800949.1">
    <property type="nucleotide sequence ID" value="XM_001800897.1"/>
</dbReference>
<dbReference type="Proteomes" id="UP000001055">
    <property type="component" value="Unassembled WGS sequence"/>
</dbReference>
<gene>
    <name evidence="1" type="ORF">SNOG_10687</name>
</gene>
<reference evidence="2" key="1">
    <citation type="journal article" date="2007" name="Plant Cell">
        <title>Dothideomycete-plant interactions illuminated by genome sequencing and EST analysis of the wheat pathogen Stagonospora nodorum.</title>
        <authorList>
            <person name="Hane J.K."/>
            <person name="Lowe R.G."/>
            <person name="Solomon P.S."/>
            <person name="Tan K.C."/>
            <person name="Schoch C.L."/>
            <person name="Spatafora J.W."/>
            <person name="Crous P.W."/>
            <person name="Kodira C."/>
            <person name="Birren B.W."/>
            <person name="Galagan J.E."/>
            <person name="Torriani S.F."/>
            <person name="McDonald B.A."/>
            <person name="Oliver R.P."/>
        </authorList>
    </citation>
    <scope>NUCLEOTIDE SEQUENCE [LARGE SCALE GENOMIC DNA]</scope>
    <source>
        <strain evidence="2">SN15 / ATCC MYA-4574 / FGSC 10173</strain>
    </source>
</reference>
<evidence type="ECO:0000313" key="1">
    <source>
        <dbReference type="EMBL" id="EAT82081.1"/>
    </source>
</evidence>
<dbReference type="AlphaFoldDB" id="Q0UC27"/>
<accession>Q0UC27</accession>
<dbReference type="InParanoid" id="Q0UC27"/>
<evidence type="ECO:0000313" key="2">
    <source>
        <dbReference type="Proteomes" id="UP000001055"/>
    </source>
</evidence>
<dbReference type="HOGENOM" id="CLU_1652793_0_0_1"/>
<organism evidence="1 2">
    <name type="scientific">Phaeosphaeria nodorum (strain SN15 / ATCC MYA-4574 / FGSC 10173)</name>
    <name type="common">Glume blotch fungus</name>
    <name type="synonym">Parastagonospora nodorum</name>
    <dbReference type="NCBI Taxonomy" id="321614"/>
    <lineage>
        <taxon>Eukaryota</taxon>
        <taxon>Fungi</taxon>
        <taxon>Dikarya</taxon>
        <taxon>Ascomycota</taxon>
        <taxon>Pezizomycotina</taxon>
        <taxon>Dothideomycetes</taxon>
        <taxon>Pleosporomycetidae</taxon>
        <taxon>Pleosporales</taxon>
        <taxon>Pleosporineae</taxon>
        <taxon>Phaeosphaeriaceae</taxon>
        <taxon>Parastagonospora</taxon>
    </lineage>
</organism>
<dbReference type="KEGG" id="pno:SNOG_10687"/>
<sequence>MQQRGNNSGDVPKHSCWGSLLWLCGSCVPSWVATAPEAFLAASAAPAGTNGGGGPSAQSQARITTSFSSILRTRRPVLGLLLRRPRTLARFLSLSARRVRRAKQFRILQPIKAPDSQFPAAETPQGAVGVQRLAHGHDQTIVSLTCTVDLGACASPTSGP</sequence>
<name>Q0UC27_PHANO</name>
<protein>
    <submittedName>
        <fullName evidence="1">Uncharacterized protein</fullName>
    </submittedName>
</protein>
<dbReference type="GeneID" id="5977856"/>
<proteinExistence type="predicted"/>
<dbReference type="EMBL" id="CH445341">
    <property type="protein sequence ID" value="EAT82081.1"/>
    <property type="molecule type" value="Genomic_DNA"/>
</dbReference>